<feature type="transmembrane region" description="Helical" evidence="1">
    <location>
        <begin position="178"/>
        <end position="200"/>
    </location>
</feature>
<dbReference type="Proteomes" id="UP000509249">
    <property type="component" value="Chromosome"/>
</dbReference>
<feature type="transmembrane region" description="Helical" evidence="1">
    <location>
        <begin position="220"/>
        <end position="241"/>
    </location>
</feature>
<dbReference type="Proteomes" id="UP001198010">
    <property type="component" value="Unassembled WGS sequence"/>
</dbReference>
<keyword evidence="1" id="KW-1133">Transmembrane helix</keyword>
<dbReference type="PANTHER" id="PTHR41324">
    <property type="entry name" value="MEMBRANE PROTEIN-RELATED"/>
    <property type="match status" value="1"/>
</dbReference>
<dbReference type="EMBL" id="JAJDLA010000014">
    <property type="protein sequence ID" value="MCB8606232.1"/>
    <property type="molecule type" value="Genomic_DNA"/>
</dbReference>
<dbReference type="EMBL" id="AP022321">
    <property type="protein sequence ID" value="BBU35308.1"/>
    <property type="molecule type" value="Genomic_DNA"/>
</dbReference>
<keyword evidence="4" id="KW-1185">Reference proteome</keyword>
<dbReference type="Pfam" id="PF09991">
    <property type="entry name" value="DUF2232"/>
    <property type="match status" value="1"/>
</dbReference>
<dbReference type="InterPro" id="IPR018710">
    <property type="entry name" value="DUF2232"/>
</dbReference>
<keyword evidence="1" id="KW-0472">Membrane</keyword>
<protein>
    <submittedName>
        <fullName evidence="3">YybS family protein</fullName>
    </submittedName>
</protein>
<organism evidence="3 5">
    <name type="scientific">Veillonella nakazawae</name>
    <dbReference type="NCBI Taxonomy" id="2682456"/>
    <lineage>
        <taxon>Bacteria</taxon>
        <taxon>Bacillati</taxon>
        <taxon>Bacillota</taxon>
        <taxon>Negativicutes</taxon>
        <taxon>Veillonellales</taxon>
        <taxon>Veillonellaceae</taxon>
        <taxon>Veillonella</taxon>
    </lineage>
</organism>
<evidence type="ECO:0000313" key="4">
    <source>
        <dbReference type="Proteomes" id="UP000509249"/>
    </source>
</evidence>
<evidence type="ECO:0000313" key="2">
    <source>
        <dbReference type="EMBL" id="BBU35308.1"/>
    </source>
</evidence>
<keyword evidence="1" id="KW-0812">Transmembrane</keyword>
<evidence type="ECO:0000256" key="1">
    <source>
        <dbReference type="SAM" id="Phobius"/>
    </source>
</evidence>
<reference evidence="3" key="2">
    <citation type="submission" date="2021-10" db="EMBL/GenBank/DDBJ databases">
        <title>Collection of gut derived symbiotic bacterial strains cultured from healthy donors.</title>
        <authorList>
            <person name="Lin H."/>
            <person name="Littmann E."/>
            <person name="Kohout C."/>
            <person name="Pamer E.G."/>
        </authorList>
    </citation>
    <scope>NUCLEOTIDE SEQUENCE</scope>
    <source>
        <strain evidence="3">DFI.4.35</strain>
    </source>
</reference>
<reference evidence="2 4" key="1">
    <citation type="journal article" date="2020" name="Int. J. Syst. Evol. Microbiol.">
        <title>Veillonella nakazawae sp. nov., an anaerobic gram-negative coccus isolated from the oral cavity of Japanese children.</title>
        <authorList>
            <person name="Mashima I."/>
            <person name="Theodorea C.F."/>
            <person name="Djais A.A."/>
            <person name="Kunihiro T."/>
            <person name="Kawamura Y."/>
            <person name="Otomo M."/>
            <person name="Saitoh M."/>
            <person name="Tamai R."/>
            <person name="Kiyoura Y."/>
        </authorList>
    </citation>
    <scope>NUCLEOTIDE SEQUENCE [LARGE SCALE GENOMIC DNA]</scope>
    <source>
        <strain evidence="2 4">T1-7</strain>
    </source>
</reference>
<sequence>MKQTNTRAMVETAFVSAIVVMLTIVGSTVPILSLLATLVAPAGIALIGIRWGSRYSCAASAVAFVLVSLLVGPLMAMATILAYSLPSIFLGEAFRSNWSFGKLIVIPAIALTLTSLIGILVSAGLTSFDLSQVNHMIDVDLKNAIIESVKQQPMTQEQMNEYINRLDLAFDQAKRMLLAYWFAANVVVTYISAKLVSYIGRRTNSVMRTLPTMDTWRMPIWGAGTLAIGIILAYGGQYLGYANGILSDIGLNIALFGGMICGLNGITCLLSIMKSYNLAGIFKFAIVGFLYVMSPMALVIYGILDMFLDMRARFQKRSL</sequence>
<gene>
    <name evidence="3" type="ORF">LJD63_08150</name>
    <name evidence="2" type="ORF">VEIT17_17540</name>
</gene>
<name>A0AB35HEF8_9FIRM</name>
<feature type="transmembrane region" description="Helical" evidence="1">
    <location>
        <begin position="284"/>
        <end position="308"/>
    </location>
</feature>
<feature type="transmembrane region" description="Helical" evidence="1">
    <location>
        <begin position="61"/>
        <end position="83"/>
    </location>
</feature>
<proteinExistence type="predicted"/>
<evidence type="ECO:0000313" key="5">
    <source>
        <dbReference type="Proteomes" id="UP001198010"/>
    </source>
</evidence>
<dbReference type="RefSeq" id="WP_178885754.1">
    <property type="nucleotide sequence ID" value="NZ_AP022321.1"/>
</dbReference>
<feature type="transmembrane region" description="Helical" evidence="1">
    <location>
        <begin position="103"/>
        <end position="126"/>
    </location>
</feature>
<dbReference type="PANTHER" id="PTHR41324:SF1">
    <property type="entry name" value="DUF2232 DOMAIN-CONTAINING PROTEIN"/>
    <property type="match status" value="1"/>
</dbReference>
<feature type="transmembrane region" description="Helical" evidence="1">
    <location>
        <begin position="253"/>
        <end position="272"/>
    </location>
</feature>
<dbReference type="AlphaFoldDB" id="A0AB35HEF8"/>
<accession>A0AB35HEF8</accession>
<evidence type="ECO:0000313" key="3">
    <source>
        <dbReference type="EMBL" id="MCB8606232.1"/>
    </source>
</evidence>
<feature type="transmembrane region" description="Helical" evidence="1">
    <location>
        <begin position="31"/>
        <end position="49"/>
    </location>
</feature>